<dbReference type="InterPro" id="IPR006311">
    <property type="entry name" value="TAT_signal"/>
</dbReference>
<dbReference type="InterPro" id="IPR006059">
    <property type="entry name" value="SBP"/>
</dbReference>
<evidence type="ECO:0000256" key="1">
    <source>
        <dbReference type="SAM" id="SignalP"/>
    </source>
</evidence>
<dbReference type="Proteomes" id="UP000318416">
    <property type="component" value="Unassembled WGS sequence"/>
</dbReference>
<feature type="signal peptide" evidence="1">
    <location>
        <begin position="1"/>
        <end position="23"/>
    </location>
</feature>
<protein>
    <submittedName>
        <fullName evidence="2">Carbohydrate ABC transporter substrate-binding protein (CUT1 family)</fullName>
    </submittedName>
</protein>
<name>A0A561EU17_9ACTN</name>
<dbReference type="RefSeq" id="WP_145792667.1">
    <property type="nucleotide sequence ID" value="NZ_BAAABR010000045.1"/>
</dbReference>
<reference evidence="2 3" key="1">
    <citation type="submission" date="2019-06" db="EMBL/GenBank/DDBJ databases">
        <title>Sequencing the genomes of 1000 actinobacteria strains.</title>
        <authorList>
            <person name="Klenk H.-P."/>
        </authorList>
    </citation>
    <scope>NUCLEOTIDE SEQUENCE [LARGE SCALE GENOMIC DNA]</scope>
    <source>
        <strain evidence="2 3">DSM 41649</strain>
    </source>
</reference>
<keyword evidence="1" id="KW-0732">Signal</keyword>
<proteinExistence type="predicted"/>
<dbReference type="AlphaFoldDB" id="A0A561EU17"/>
<evidence type="ECO:0000313" key="3">
    <source>
        <dbReference type="Proteomes" id="UP000318416"/>
    </source>
</evidence>
<keyword evidence="3" id="KW-1185">Reference proteome</keyword>
<dbReference type="PROSITE" id="PS51257">
    <property type="entry name" value="PROKAR_LIPOPROTEIN"/>
    <property type="match status" value="1"/>
</dbReference>
<gene>
    <name evidence="2" type="ORF">FB465_4202</name>
</gene>
<feature type="chain" id="PRO_5039108483" evidence="1">
    <location>
        <begin position="24"/>
        <end position="431"/>
    </location>
</feature>
<comment type="caution">
    <text evidence="2">The sequence shown here is derived from an EMBL/GenBank/DDBJ whole genome shotgun (WGS) entry which is preliminary data.</text>
</comment>
<sequence>MSISRRSLLLATGALGGSALLSACGGSDPSGATAGAPTGELEVFSWWTEGAERNGLLALLDDFKGHQPKLDFVNRAVAGGAGAKAKEELAARLAAGHPPDSFQGHAGAELAGYIAAGRLEGLNPLYEKEKWADHFPAALLPLIRTEGTYYSVPVNIHRANMLWSNPAVLTAAKADPAPTSIEAFLESLQKVKRSGRIPLVLGEAWTRKHLLETVLLAGLGAERWSTLWRKGGSWSSPQVTAALQDFRDLLQLSNLADADPLSWDDATKLLGAGKAGYQVMGDWAEGTLKGSLGLHPDSGYNWAAVPGTSGMFQFLSDSFTLPAKAKHRQAALAWLTECGSLDGQLAFNGAKGSIPARTDFPADTRALFGQYQQWSLDQWQKCEIVGSLTHGVVAPIEWNAEIDAALADFTTRRDLPKFQDALAAAGAKHAT</sequence>
<accession>A0A561EU17</accession>
<dbReference type="Gene3D" id="3.40.190.10">
    <property type="entry name" value="Periplasmic binding protein-like II"/>
    <property type="match status" value="2"/>
</dbReference>
<evidence type="ECO:0000313" key="2">
    <source>
        <dbReference type="EMBL" id="TWE19100.1"/>
    </source>
</evidence>
<dbReference type="Pfam" id="PF01547">
    <property type="entry name" value="SBP_bac_1"/>
    <property type="match status" value="1"/>
</dbReference>
<dbReference type="OrthoDB" id="5580590at2"/>
<dbReference type="EMBL" id="VIVR01000001">
    <property type="protein sequence ID" value="TWE19100.1"/>
    <property type="molecule type" value="Genomic_DNA"/>
</dbReference>
<dbReference type="PROSITE" id="PS51318">
    <property type="entry name" value="TAT"/>
    <property type="match status" value="1"/>
</dbReference>
<dbReference type="SUPFAM" id="SSF53850">
    <property type="entry name" value="Periplasmic binding protein-like II"/>
    <property type="match status" value="1"/>
</dbReference>
<organism evidence="2 3">
    <name type="scientific">Kitasatospora atroaurantiaca</name>
    <dbReference type="NCBI Taxonomy" id="285545"/>
    <lineage>
        <taxon>Bacteria</taxon>
        <taxon>Bacillati</taxon>
        <taxon>Actinomycetota</taxon>
        <taxon>Actinomycetes</taxon>
        <taxon>Kitasatosporales</taxon>
        <taxon>Streptomycetaceae</taxon>
        <taxon>Kitasatospora</taxon>
    </lineage>
</organism>